<proteinExistence type="predicted"/>
<feature type="domain" description="NAD-dependent epimerase/dehydratase" evidence="1">
    <location>
        <begin position="3"/>
        <end position="42"/>
    </location>
</feature>
<evidence type="ECO:0000259" key="1">
    <source>
        <dbReference type="Pfam" id="PF01370"/>
    </source>
</evidence>
<dbReference type="InterPro" id="IPR001509">
    <property type="entry name" value="Epimerase_deHydtase"/>
</dbReference>
<dbReference type="EMBL" id="JACCFL010000001">
    <property type="protein sequence ID" value="NYJ24447.1"/>
    <property type="molecule type" value="Genomic_DNA"/>
</dbReference>
<dbReference type="Gene3D" id="3.40.50.720">
    <property type="entry name" value="NAD(P)-binding Rossmann-like Domain"/>
    <property type="match status" value="1"/>
</dbReference>
<dbReference type="Pfam" id="PF01370">
    <property type="entry name" value="Epimerase"/>
    <property type="match status" value="1"/>
</dbReference>
<dbReference type="RefSeq" id="WP_218881232.1">
    <property type="nucleotide sequence ID" value="NZ_BAABEH010000001.1"/>
</dbReference>
<evidence type="ECO:0000313" key="2">
    <source>
        <dbReference type="EMBL" id="NYJ24447.1"/>
    </source>
</evidence>
<dbReference type="AlphaFoldDB" id="A0A853CUU9"/>
<sequence>MKVVVAGGTGLVGAKVVEKLRAAGHDVVPASRRTGVNLYTREGLPEVMDGAQVVVDASNSLYTDYQGALDFSRPRR</sequence>
<protein>
    <submittedName>
        <fullName evidence="2">Uncharacterized protein YbjT (DUF2867 family)</fullName>
    </submittedName>
</protein>
<accession>A0A853CUU9</accession>
<comment type="caution">
    <text evidence="2">The sequence shown here is derived from an EMBL/GenBank/DDBJ whole genome shotgun (WGS) entry which is preliminary data.</text>
</comment>
<dbReference type="SUPFAM" id="SSF51735">
    <property type="entry name" value="NAD(P)-binding Rossmann-fold domains"/>
    <property type="match status" value="1"/>
</dbReference>
<reference evidence="2 3" key="1">
    <citation type="submission" date="2020-07" db="EMBL/GenBank/DDBJ databases">
        <title>Sequencing the genomes of 1000 actinobacteria strains.</title>
        <authorList>
            <person name="Klenk H.-P."/>
        </authorList>
    </citation>
    <scope>NUCLEOTIDE SEQUENCE [LARGE SCALE GENOMIC DNA]</scope>
    <source>
        <strain evidence="2 3">DSM 15165</strain>
    </source>
</reference>
<name>A0A853CUU9_9MICO</name>
<evidence type="ECO:0000313" key="3">
    <source>
        <dbReference type="Proteomes" id="UP000578352"/>
    </source>
</evidence>
<gene>
    <name evidence="2" type="ORF">HNR13_002734</name>
</gene>
<organism evidence="2 3">
    <name type="scientific">Leifsonia shinshuensis</name>
    <dbReference type="NCBI Taxonomy" id="150026"/>
    <lineage>
        <taxon>Bacteria</taxon>
        <taxon>Bacillati</taxon>
        <taxon>Actinomycetota</taxon>
        <taxon>Actinomycetes</taxon>
        <taxon>Micrococcales</taxon>
        <taxon>Microbacteriaceae</taxon>
        <taxon>Leifsonia</taxon>
    </lineage>
</organism>
<dbReference type="Proteomes" id="UP000578352">
    <property type="component" value="Unassembled WGS sequence"/>
</dbReference>
<dbReference type="InterPro" id="IPR036291">
    <property type="entry name" value="NAD(P)-bd_dom_sf"/>
</dbReference>